<dbReference type="EMBL" id="LHXN01000005">
    <property type="protein sequence ID" value="KXA93441.1"/>
    <property type="molecule type" value="Genomic_DNA"/>
</dbReference>
<gene>
    <name evidence="2" type="ORF">AKJ64_00615</name>
</gene>
<reference evidence="2 3" key="1">
    <citation type="journal article" date="2016" name="Sci. Rep.">
        <title>Metabolic traits of an uncultured archaeal lineage -MSBL1- from brine pools of the Red Sea.</title>
        <authorList>
            <person name="Mwirichia R."/>
            <person name="Alam I."/>
            <person name="Rashid M."/>
            <person name="Vinu M."/>
            <person name="Ba-Alawi W."/>
            <person name="Anthony Kamau A."/>
            <person name="Kamanda Ngugi D."/>
            <person name="Goker M."/>
            <person name="Klenk H.P."/>
            <person name="Bajic V."/>
            <person name="Stingl U."/>
        </authorList>
    </citation>
    <scope>NUCLEOTIDE SEQUENCE [LARGE SCALE GENOMIC DNA]</scope>
    <source>
        <strain evidence="2">SCGC-AAA259E17</strain>
    </source>
</reference>
<accession>A0A133UGX4</accession>
<comment type="caution">
    <text evidence="2">The sequence shown here is derived from an EMBL/GenBank/DDBJ whole genome shotgun (WGS) entry which is preliminary data.</text>
</comment>
<evidence type="ECO:0000256" key="1">
    <source>
        <dbReference type="SAM" id="Phobius"/>
    </source>
</evidence>
<keyword evidence="1" id="KW-0812">Transmembrane</keyword>
<sequence>MFAFIHVHHPVNKLIGGAIFAIVYVWGWNKNIASAIATHSAANSTTVFLSYIQAGTTKALGTLPLIIVLSSVLILILMNMSKVFEIGERIISAWLRLVDSLK</sequence>
<feature type="transmembrane region" description="Helical" evidence="1">
    <location>
        <begin position="59"/>
        <end position="80"/>
    </location>
</feature>
<name>A0A133UGX4_9EURY</name>
<keyword evidence="1" id="KW-0472">Membrane</keyword>
<protein>
    <submittedName>
        <fullName evidence="2">Uncharacterized protein</fullName>
    </submittedName>
</protein>
<organism evidence="2 3">
    <name type="scientific">candidate division MSBL1 archaeon SCGC-AAA259E17</name>
    <dbReference type="NCBI Taxonomy" id="1698263"/>
    <lineage>
        <taxon>Archaea</taxon>
        <taxon>Methanobacteriati</taxon>
        <taxon>Methanobacteriota</taxon>
        <taxon>candidate division MSBL1</taxon>
    </lineage>
</organism>
<keyword evidence="3" id="KW-1185">Reference proteome</keyword>
<evidence type="ECO:0000313" key="2">
    <source>
        <dbReference type="EMBL" id="KXA93441.1"/>
    </source>
</evidence>
<keyword evidence="1" id="KW-1133">Transmembrane helix</keyword>
<dbReference type="Proteomes" id="UP000070373">
    <property type="component" value="Unassembled WGS sequence"/>
</dbReference>
<evidence type="ECO:0000313" key="3">
    <source>
        <dbReference type="Proteomes" id="UP000070373"/>
    </source>
</evidence>
<dbReference type="AlphaFoldDB" id="A0A133UGX4"/>
<proteinExistence type="predicted"/>